<evidence type="ECO:0000259" key="2">
    <source>
        <dbReference type="Pfam" id="PF01844"/>
    </source>
</evidence>
<organism evidence="3 4">
    <name type="scientific">Corynebacterium pseudokroppenstedtii</name>
    <dbReference type="NCBI Taxonomy" id="2804917"/>
    <lineage>
        <taxon>Bacteria</taxon>
        <taxon>Bacillati</taxon>
        <taxon>Actinomycetota</taxon>
        <taxon>Actinomycetes</taxon>
        <taxon>Mycobacteriales</taxon>
        <taxon>Corynebacteriaceae</taxon>
        <taxon>Corynebacterium</taxon>
    </lineage>
</organism>
<sequence length="96" mass="11089">MPKHNQRMDSRRWKNTVTRERHRLERHPEQAVCWLCGNTIDMQLPTSHPMSFTLDHIVPLARGGNLHGEVRPAHRSCNSARGNGRTKANTQTLAKW</sequence>
<feature type="region of interest" description="Disordered" evidence="1">
    <location>
        <begin position="71"/>
        <end position="96"/>
    </location>
</feature>
<keyword evidence="4" id="KW-1185">Reference proteome</keyword>
<dbReference type="Proteomes" id="UP001174314">
    <property type="component" value="Chromosome"/>
</dbReference>
<protein>
    <submittedName>
        <fullName evidence="3">HNH endonuclease</fullName>
    </submittedName>
</protein>
<evidence type="ECO:0000313" key="4">
    <source>
        <dbReference type="Proteomes" id="UP001174314"/>
    </source>
</evidence>
<dbReference type="GO" id="GO:0008270">
    <property type="term" value="F:zinc ion binding"/>
    <property type="evidence" value="ECO:0007669"/>
    <property type="project" value="InterPro"/>
</dbReference>
<accession>A0AAU0Q0L9</accession>
<dbReference type="RefSeq" id="WP_236883070.1">
    <property type="nucleotide sequence ID" value="NZ_CP137757.1"/>
</dbReference>
<reference evidence="3 4" key="1">
    <citation type="submission" date="2023-10" db="EMBL/GenBank/DDBJ databases">
        <title>complete genome sequence of Corynebacterium pseudokroppenstedtii P15-C1.</title>
        <authorList>
            <person name="Bruggemann H."/>
            <person name="Poehlein A."/>
        </authorList>
    </citation>
    <scope>NUCLEOTIDE SEQUENCE [LARGE SCALE GENOMIC DNA]</scope>
    <source>
        <strain evidence="3 4">P15_C1</strain>
    </source>
</reference>
<feature type="compositionally biased region" description="Polar residues" evidence="1">
    <location>
        <begin position="76"/>
        <end position="96"/>
    </location>
</feature>
<dbReference type="GO" id="GO:0003676">
    <property type="term" value="F:nucleic acid binding"/>
    <property type="evidence" value="ECO:0007669"/>
    <property type="project" value="InterPro"/>
</dbReference>
<keyword evidence="3" id="KW-0255">Endonuclease</keyword>
<dbReference type="KEGG" id="cpsk:Q0N40_07430"/>
<evidence type="ECO:0000313" key="3">
    <source>
        <dbReference type="EMBL" id="WPF24373.1"/>
    </source>
</evidence>
<name>A0AAU0Q0L9_9CORY</name>
<gene>
    <name evidence="3" type="ORF">Q0N40_07430</name>
</gene>
<dbReference type="AlphaFoldDB" id="A0AAU0Q0L9"/>
<dbReference type="EMBL" id="CP137757">
    <property type="protein sequence ID" value="WPF24373.1"/>
    <property type="molecule type" value="Genomic_DNA"/>
</dbReference>
<keyword evidence="3" id="KW-0540">Nuclease</keyword>
<feature type="region of interest" description="Disordered" evidence="1">
    <location>
        <begin position="1"/>
        <end position="22"/>
    </location>
</feature>
<dbReference type="GO" id="GO:0004519">
    <property type="term" value="F:endonuclease activity"/>
    <property type="evidence" value="ECO:0007669"/>
    <property type="project" value="UniProtKB-KW"/>
</dbReference>
<dbReference type="InterPro" id="IPR002711">
    <property type="entry name" value="HNH"/>
</dbReference>
<dbReference type="Pfam" id="PF01844">
    <property type="entry name" value="HNH"/>
    <property type="match status" value="1"/>
</dbReference>
<proteinExistence type="predicted"/>
<evidence type="ECO:0000256" key="1">
    <source>
        <dbReference type="SAM" id="MobiDB-lite"/>
    </source>
</evidence>
<keyword evidence="3" id="KW-0378">Hydrolase</keyword>
<feature type="domain" description="HNH" evidence="2">
    <location>
        <begin position="33"/>
        <end position="83"/>
    </location>
</feature>
<dbReference type="Gene3D" id="1.10.30.50">
    <property type="match status" value="1"/>
</dbReference>